<dbReference type="AlphaFoldDB" id="A0A9Y2P1X2"/>
<dbReference type="NCBIfam" id="NF005754">
    <property type="entry name" value="PRK07578.1"/>
    <property type="match status" value="1"/>
</dbReference>
<dbReference type="Proteomes" id="UP001238334">
    <property type="component" value="Chromosome"/>
</dbReference>
<dbReference type="GO" id="GO:0016491">
    <property type="term" value="F:oxidoreductase activity"/>
    <property type="evidence" value="ECO:0007669"/>
    <property type="project" value="UniProtKB-KW"/>
</dbReference>
<sequence>MKILVVGASGVIGSAIVNALSGEHQVISASRSSGDVNVDLSNPASIRAMFAQIDQVDAIISAAGEADIKPLEALTDQDYDRASGMQLMDQINLFRYGKDSLAPGGSVTLTSGAASKYNFPGAAAIGMAFAGLERFADAAAQELTDIRLNVVSPTSVTESMEKLGWPTEGSITAADTAKSYLAAVTGTMNGQTLSTAEYA</sequence>
<name>A0A9Y2P1X2_9RHOB</name>
<dbReference type="InterPro" id="IPR036291">
    <property type="entry name" value="NAD(P)-bd_dom_sf"/>
</dbReference>
<protein>
    <submittedName>
        <fullName evidence="3">Short chain dehydrogenase</fullName>
    </submittedName>
</protein>
<accession>A0A9Y2P1X2</accession>
<keyword evidence="4" id="KW-1185">Reference proteome</keyword>
<comment type="similarity">
    <text evidence="1">Belongs to the short-chain dehydrogenases/reductases (SDR) family.</text>
</comment>
<evidence type="ECO:0000256" key="2">
    <source>
        <dbReference type="ARBA" id="ARBA00023002"/>
    </source>
</evidence>
<dbReference type="Pfam" id="PF13561">
    <property type="entry name" value="adh_short_C2"/>
    <property type="match status" value="1"/>
</dbReference>
<dbReference type="KEGG" id="ppso:QPJ95_18480"/>
<dbReference type="RefSeq" id="WP_270921090.1">
    <property type="nucleotide sequence ID" value="NZ_CP127247.1"/>
</dbReference>
<keyword evidence="2" id="KW-0560">Oxidoreductase</keyword>
<dbReference type="SUPFAM" id="SSF51735">
    <property type="entry name" value="NAD(P)-binding Rossmann-fold domains"/>
    <property type="match status" value="1"/>
</dbReference>
<dbReference type="InterPro" id="IPR002347">
    <property type="entry name" value="SDR_fam"/>
</dbReference>
<evidence type="ECO:0000256" key="1">
    <source>
        <dbReference type="ARBA" id="ARBA00006484"/>
    </source>
</evidence>
<dbReference type="PANTHER" id="PTHR43477:SF1">
    <property type="entry name" value="DIHYDROANTICAPSIN 7-DEHYDROGENASE"/>
    <property type="match status" value="1"/>
</dbReference>
<dbReference type="PANTHER" id="PTHR43477">
    <property type="entry name" value="DIHYDROANTICAPSIN 7-DEHYDROGENASE"/>
    <property type="match status" value="1"/>
</dbReference>
<evidence type="ECO:0000313" key="4">
    <source>
        <dbReference type="Proteomes" id="UP001238334"/>
    </source>
</evidence>
<organism evidence="3 4">
    <name type="scientific">Parasedimentitalea psychrophila</name>
    <dbReference type="NCBI Taxonomy" id="2997337"/>
    <lineage>
        <taxon>Bacteria</taxon>
        <taxon>Pseudomonadati</taxon>
        <taxon>Pseudomonadota</taxon>
        <taxon>Alphaproteobacteria</taxon>
        <taxon>Rhodobacterales</taxon>
        <taxon>Paracoccaceae</taxon>
        <taxon>Parasedimentitalea</taxon>
    </lineage>
</organism>
<dbReference type="InterPro" id="IPR051122">
    <property type="entry name" value="SDR_DHRS6-like"/>
</dbReference>
<dbReference type="CDD" id="cd11731">
    <property type="entry name" value="Lin1944_like_SDR_c"/>
    <property type="match status" value="1"/>
</dbReference>
<reference evidence="3 4" key="1">
    <citation type="submission" date="2023-06" db="EMBL/GenBank/DDBJ databases">
        <title>Parasedimentitalea psychrophila sp. nov., a psychrophilic bacterium isolated from deep-sea sediment.</title>
        <authorList>
            <person name="Li A."/>
        </authorList>
    </citation>
    <scope>NUCLEOTIDE SEQUENCE [LARGE SCALE GENOMIC DNA]</scope>
    <source>
        <strain evidence="3 4">QS115</strain>
    </source>
</reference>
<dbReference type="EMBL" id="CP127247">
    <property type="protein sequence ID" value="WIY24512.1"/>
    <property type="molecule type" value="Genomic_DNA"/>
</dbReference>
<proteinExistence type="inferred from homology"/>
<evidence type="ECO:0000313" key="3">
    <source>
        <dbReference type="EMBL" id="WIY24512.1"/>
    </source>
</evidence>
<dbReference type="Gene3D" id="3.40.50.720">
    <property type="entry name" value="NAD(P)-binding Rossmann-like Domain"/>
    <property type="match status" value="1"/>
</dbReference>
<gene>
    <name evidence="3" type="ORF">QPJ95_18480</name>
</gene>
<dbReference type="PRINTS" id="PR00081">
    <property type="entry name" value="GDHRDH"/>
</dbReference>